<keyword evidence="1" id="KW-0472">Membrane</keyword>
<evidence type="ECO:0008006" key="4">
    <source>
        <dbReference type="Google" id="ProtNLM"/>
    </source>
</evidence>
<feature type="transmembrane region" description="Helical" evidence="1">
    <location>
        <begin position="133"/>
        <end position="157"/>
    </location>
</feature>
<proteinExistence type="predicted"/>
<sequence length="174" mass="19165">MKTREITLLGVMAALCVASMQFLPYIMPFLFIVISLTFTRKQSCLLGAVLGLLSFFIYGKIMALTSIVMLPAVALATAWGRDHILLRNTQINISSIRSNKMVLFTFFTFVVQLIVNILSEIATSIVFSFGFTYVIASLPISIALSAVAAILVGLLALPLWKVSSKIYWGYTVNN</sequence>
<dbReference type="EMBL" id="VTEV01000002">
    <property type="protein sequence ID" value="TYS69451.1"/>
    <property type="molecule type" value="Genomic_DNA"/>
</dbReference>
<keyword evidence="1" id="KW-0812">Transmembrane</keyword>
<evidence type="ECO:0000313" key="3">
    <source>
        <dbReference type="Proteomes" id="UP000322524"/>
    </source>
</evidence>
<dbReference type="Proteomes" id="UP000322524">
    <property type="component" value="Unassembled WGS sequence"/>
</dbReference>
<keyword evidence="1" id="KW-1133">Transmembrane helix</keyword>
<protein>
    <recommendedName>
        <fullName evidence="4">DUF2232 domain-containing protein</fullName>
    </recommendedName>
</protein>
<comment type="caution">
    <text evidence="2">The sequence shown here is derived from an EMBL/GenBank/DDBJ whole genome shotgun (WGS) entry which is preliminary data.</text>
</comment>
<name>A0A5D4T3G4_9BACI</name>
<feature type="transmembrane region" description="Helical" evidence="1">
    <location>
        <begin position="101"/>
        <end position="127"/>
    </location>
</feature>
<accession>A0A5D4T3G4</accession>
<feature type="transmembrane region" description="Helical" evidence="1">
    <location>
        <begin position="55"/>
        <end position="80"/>
    </location>
</feature>
<evidence type="ECO:0000256" key="1">
    <source>
        <dbReference type="SAM" id="Phobius"/>
    </source>
</evidence>
<reference evidence="2 3" key="1">
    <citation type="submission" date="2019-08" db="EMBL/GenBank/DDBJ databases">
        <title>Bacillus genomes from the desert of Cuatro Cienegas, Coahuila.</title>
        <authorList>
            <person name="Olmedo-Alvarez G."/>
        </authorList>
    </citation>
    <scope>NUCLEOTIDE SEQUENCE [LARGE SCALE GENOMIC DNA]</scope>
    <source>
        <strain evidence="2 3">CH28_1T</strain>
    </source>
</reference>
<dbReference type="RefSeq" id="WP_148987031.1">
    <property type="nucleotide sequence ID" value="NZ_VTEV01000002.1"/>
</dbReference>
<organism evidence="2 3">
    <name type="scientific">Sutcliffiella horikoshii</name>
    <dbReference type="NCBI Taxonomy" id="79883"/>
    <lineage>
        <taxon>Bacteria</taxon>
        <taxon>Bacillati</taxon>
        <taxon>Bacillota</taxon>
        <taxon>Bacilli</taxon>
        <taxon>Bacillales</taxon>
        <taxon>Bacillaceae</taxon>
        <taxon>Sutcliffiella</taxon>
    </lineage>
</organism>
<gene>
    <name evidence="2" type="ORF">FZC76_04220</name>
</gene>
<dbReference type="AlphaFoldDB" id="A0A5D4T3G4"/>
<evidence type="ECO:0000313" key="2">
    <source>
        <dbReference type="EMBL" id="TYS69451.1"/>
    </source>
</evidence>
<feature type="transmembrane region" description="Helical" evidence="1">
    <location>
        <begin position="7"/>
        <end position="35"/>
    </location>
</feature>